<dbReference type="EMBL" id="CP093347">
    <property type="protein sequence ID" value="WOH02304.1"/>
    <property type="molecule type" value="Genomic_DNA"/>
</dbReference>
<feature type="region of interest" description="Disordered" evidence="1">
    <location>
        <begin position="425"/>
        <end position="482"/>
    </location>
</feature>
<dbReference type="PANTHER" id="PTHR33870:SF4">
    <property type="entry name" value="CARDIOMYOPATHY-ASSOCIATED PROTEIN"/>
    <property type="match status" value="1"/>
</dbReference>
<keyword evidence="3" id="KW-1185">Reference proteome</keyword>
<accession>A0AAF0X8I7</accession>
<sequence>MVISAGSYDDKVDKSANVEDEDADKDVKDVKEVKVDSGADAAECSPSKADVGCDEGSKVYSCRKGSSEASTDSQEERLEDEQKNVVEPEDADTERNKRLENMIARRKARDIFRFQVRHTLMRRGKNDPVEHLASILVPRNKLLVPSHVNEQVSPGSAPSVLLPMHNPFDIPYETHEERPNLTDESFRREFLTEQKDLGLCRSASFSWGAVFSLDAIGDEDGVVRNDTSFKPRAPQKLKISVPMESHLELEKESCREKEATSSGCSAEEHATREGQAAQQGPDSADIHHTEDKGETQPDETVRENIGVLDSVDRHHKDDKGDKKKDKTVAGNIGVGSSSSSSSEEGLPISKPNKEAILRSLLSFQRNAAPSKDDDEMQVNGFTHDTDQTTSHHIKSDDSFLYATRVLNNHPRSSSLASDMLVEVSEVSSPRSISSVDEEYSENEEVKEGSSHLSQVGTSDESNSREGPEISDQQHISREVSRINQEAASDVLAEKVFEENSINSTDSLSSLRTEMPDSAQTQSLNSNIEVSHSLI</sequence>
<dbReference type="PANTHER" id="PTHR33870">
    <property type="entry name" value="CARDIOMYOPATHY-ASSOCIATED PROTEIN"/>
    <property type="match status" value="1"/>
</dbReference>
<feature type="compositionally biased region" description="Basic and acidic residues" evidence="1">
    <location>
        <begin position="25"/>
        <end position="37"/>
    </location>
</feature>
<feature type="compositionally biased region" description="Basic and acidic residues" evidence="1">
    <location>
        <begin position="248"/>
        <end position="259"/>
    </location>
</feature>
<feature type="compositionally biased region" description="Basic and acidic residues" evidence="1">
    <location>
        <begin position="310"/>
        <end position="327"/>
    </location>
</feature>
<feature type="compositionally biased region" description="Basic and acidic residues" evidence="1">
    <location>
        <begin position="8"/>
        <end position="17"/>
    </location>
</feature>
<reference evidence="2" key="1">
    <citation type="journal article" date="2016" name="Nat. Genet.">
        <title>A high-quality carrot genome assembly provides new insights into carotenoid accumulation and asterid genome evolution.</title>
        <authorList>
            <person name="Iorizzo M."/>
            <person name="Ellison S."/>
            <person name="Senalik D."/>
            <person name="Zeng P."/>
            <person name="Satapoomin P."/>
            <person name="Huang J."/>
            <person name="Bowman M."/>
            <person name="Iovene M."/>
            <person name="Sanseverino W."/>
            <person name="Cavagnaro P."/>
            <person name="Yildiz M."/>
            <person name="Macko-Podgorni A."/>
            <person name="Moranska E."/>
            <person name="Grzebelus E."/>
            <person name="Grzebelus D."/>
            <person name="Ashrafi H."/>
            <person name="Zheng Z."/>
            <person name="Cheng S."/>
            <person name="Spooner D."/>
            <person name="Van Deynze A."/>
            <person name="Simon P."/>
        </authorList>
    </citation>
    <scope>NUCLEOTIDE SEQUENCE</scope>
    <source>
        <tissue evidence="2">Leaf</tissue>
    </source>
</reference>
<reference evidence="2" key="2">
    <citation type="submission" date="2022-03" db="EMBL/GenBank/DDBJ databases">
        <title>Draft title - Genomic analysis of global carrot germplasm unveils the trajectory of domestication and the origin of high carotenoid orange carrot.</title>
        <authorList>
            <person name="Iorizzo M."/>
            <person name="Ellison S."/>
            <person name="Senalik D."/>
            <person name="Macko-Podgorni A."/>
            <person name="Grzebelus D."/>
            <person name="Bostan H."/>
            <person name="Rolling W."/>
            <person name="Curaba J."/>
            <person name="Simon P."/>
        </authorList>
    </citation>
    <scope>NUCLEOTIDE SEQUENCE</scope>
    <source>
        <tissue evidence="2">Leaf</tissue>
    </source>
</reference>
<feature type="region of interest" description="Disordered" evidence="1">
    <location>
        <begin position="368"/>
        <end position="393"/>
    </location>
</feature>
<feature type="region of interest" description="Disordered" evidence="1">
    <location>
        <begin position="248"/>
        <end position="348"/>
    </location>
</feature>
<feature type="compositionally biased region" description="Low complexity" evidence="1">
    <location>
        <begin position="425"/>
        <end position="434"/>
    </location>
</feature>
<feature type="compositionally biased region" description="Polar residues" evidence="1">
    <location>
        <begin position="450"/>
        <end position="460"/>
    </location>
</feature>
<organism evidence="2 3">
    <name type="scientific">Daucus carota subsp. sativus</name>
    <name type="common">Carrot</name>
    <dbReference type="NCBI Taxonomy" id="79200"/>
    <lineage>
        <taxon>Eukaryota</taxon>
        <taxon>Viridiplantae</taxon>
        <taxon>Streptophyta</taxon>
        <taxon>Embryophyta</taxon>
        <taxon>Tracheophyta</taxon>
        <taxon>Spermatophyta</taxon>
        <taxon>Magnoliopsida</taxon>
        <taxon>eudicotyledons</taxon>
        <taxon>Gunneridae</taxon>
        <taxon>Pentapetalae</taxon>
        <taxon>asterids</taxon>
        <taxon>campanulids</taxon>
        <taxon>Apiales</taxon>
        <taxon>Apiaceae</taxon>
        <taxon>Apioideae</taxon>
        <taxon>Scandiceae</taxon>
        <taxon>Daucinae</taxon>
        <taxon>Daucus</taxon>
        <taxon>Daucus sect. Daucus</taxon>
    </lineage>
</organism>
<feature type="region of interest" description="Disordered" evidence="1">
    <location>
        <begin position="1"/>
        <end position="96"/>
    </location>
</feature>
<evidence type="ECO:0000313" key="2">
    <source>
        <dbReference type="EMBL" id="WOH02304.1"/>
    </source>
</evidence>
<evidence type="ECO:0000313" key="3">
    <source>
        <dbReference type="Proteomes" id="UP000077755"/>
    </source>
</evidence>
<dbReference type="AlphaFoldDB" id="A0AAF0X8I7"/>
<feature type="compositionally biased region" description="Polar residues" evidence="1">
    <location>
        <begin position="499"/>
        <end position="534"/>
    </location>
</feature>
<proteinExistence type="predicted"/>
<feature type="compositionally biased region" description="Polar residues" evidence="1">
    <location>
        <begin position="379"/>
        <end position="390"/>
    </location>
</feature>
<dbReference type="Proteomes" id="UP000077755">
    <property type="component" value="Chromosome 5"/>
</dbReference>
<gene>
    <name evidence="2" type="ORF">DCAR_0521693</name>
</gene>
<feature type="compositionally biased region" description="Basic and acidic residues" evidence="1">
    <location>
        <begin position="74"/>
        <end position="86"/>
    </location>
</feature>
<evidence type="ECO:0000256" key="1">
    <source>
        <dbReference type="SAM" id="MobiDB-lite"/>
    </source>
</evidence>
<feature type="compositionally biased region" description="Basic and acidic residues" evidence="1">
    <location>
        <begin position="284"/>
        <end position="302"/>
    </location>
</feature>
<feature type="region of interest" description="Disordered" evidence="1">
    <location>
        <begin position="497"/>
        <end position="534"/>
    </location>
</feature>
<name>A0AAF0X8I7_DAUCS</name>
<protein>
    <submittedName>
        <fullName evidence="2">Uncharacterized protein</fullName>
    </submittedName>
</protein>